<dbReference type="GeneID" id="110974062"/>
<dbReference type="PROSITE" id="PS50262">
    <property type="entry name" value="G_PROTEIN_RECEP_F1_2"/>
    <property type="match status" value="1"/>
</dbReference>
<feature type="transmembrane region" description="Helical" evidence="8">
    <location>
        <begin position="133"/>
        <end position="160"/>
    </location>
</feature>
<protein>
    <submittedName>
        <fullName evidence="12">Visual pigment-like receptor peropsin</fullName>
    </submittedName>
</protein>
<dbReference type="PANTHER" id="PTHR24240">
    <property type="entry name" value="OPSIN"/>
    <property type="match status" value="1"/>
</dbReference>
<keyword evidence="3 8" id="KW-1133">Transmembrane helix</keyword>
<evidence type="ECO:0000313" key="12">
    <source>
        <dbReference type="RefSeq" id="XP_022081088.1"/>
    </source>
</evidence>
<evidence type="ECO:0000256" key="2">
    <source>
        <dbReference type="ARBA" id="ARBA00022692"/>
    </source>
</evidence>
<feature type="chain" id="PRO_5034726550" evidence="9">
    <location>
        <begin position="22"/>
        <end position="196"/>
    </location>
</feature>
<evidence type="ECO:0000256" key="3">
    <source>
        <dbReference type="ARBA" id="ARBA00022989"/>
    </source>
</evidence>
<organism evidence="11 12">
    <name type="scientific">Acanthaster planci</name>
    <name type="common">Crown-of-thorns starfish</name>
    <dbReference type="NCBI Taxonomy" id="133434"/>
    <lineage>
        <taxon>Eukaryota</taxon>
        <taxon>Metazoa</taxon>
        <taxon>Echinodermata</taxon>
        <taxon>Eleutherozoa</taxon>
        <taxon>Asterozoa</taxon>
        <taxon>Asteroidea</taxon>
        <taxon>Valvatacea</taxon>
        <taxon>Valvatida</taxon>
        <taxon>Acanthasteridae</taxon>
        <taxon>Acanthaster</taxon>
    </lineage>
</organism>
<dbReference type="RefSeq" id="XP_022081088.1">
    <property type="nucleotide sequence ID" value="XM_022225396.1"/>
</dbReference>
<dbReference type="CTD" id="10692"/>
<evidence type="ECO:0000256" key="6">
    <source>
        <dbReference type="ARBA" id="ARBA00023170"/>
    </source>
</evidence>
<dbReference type="InterPro" id="IPR050125">
    <property type="entry name" value="GPCR_opsins"/>
</dbReference>
<dbReference type="OrthoDB" id="2105199at2759"/>
<proteinExistence type="predicted"/>
<feature type="transmembrane region" description="Helical" evidence="8">
    <location>
        <begin position="103"/>
        <end position="127"/>
    </location>
</feature>
<dbReference type="InterPro" id="IPR000276">
    <property type="entry name" value="GPCR_Rhodpsn"/>
</dbReference>
<accession>A0A8B7XJV9</accession>
<feature type="domain" description="G-protein coupled receptors family 1 profile" evidence="10">
    <location>
        <begin position="1"/>
        <end position="156"/>
    </location>
</feature>
<keyword evidence="5 8" id="KW-0472">Membrane</keyword>
<dbReference type="AlphaFoldDB" id="A0A8B7XJV9"/>
<evidence type="ECO:0000256" key="4">
    <source>
        <dbReference type="ARBA" id="ARBA00023040"/>
    </source>
</evidence>
<dbReference type="GO" id="GO:0016020">
    <property type="term" value="C:membrane"/>
    <property type="evidence" value="ECO:0007669"/>
    <property type="project" value="UniProtKB-SubCell"/>
</dbReference>
<dbReference type="KEGG" id="aplc:110974062"/>
<dbReference type="Pfam" id="PF00001">
    <property type="entry name" value="7tm_1"/>
    <property type="match status" value="1"/>
</dbReference>
<reference evidence="12" key="1">
    <citation type="submission" date="2025-08" db="UniProtKB">
        <authorList>
            <consortium name="RefSeq"/>
        </authorList>
    </citation>
    <scope>IDENTIFICATION</scope>
</reference>
<evidence type="ECO:0000256" key="8">
    <source>
        <dbReference type="SAM" id="Phobius"/>
    </source>
</evidence>
<dbReference type="Proteomes" id="UP000694845">
    <property type="component" value="Unplaced"/>
</dbReference>
<feature type="transmembrane region" description="Helical" evidence="8">
    <location>
        <begin position="43"/>
        <end position="65"/>
    </location>
</feature>
<keyword evidence="7" id="KW-0807">Transducer</keyword>
<keyword evidence="4" id="KW-0297">G-protein coupled receptor</keyword>
<comment type="subcellular location">
    <subcellularLocation>
        <location evidence="1">Membrane</location>
        <topology evidence="1">Multi-pass membrane protein</topology>
    </subcellularLocation>
</comment>
<evidence type="ECO:0000256" key="5">
    <source>
        <dbReference type="ARBA" id="ARBA00023136"/>
    </source>
</evidence>
<evidence type="ECO:0000259" key="10">
    <source>
        <dbReference type="PROSITE" id="PS50262"/>
    </source>
</evidence>
<dbReference type="PRINTS" id="PR00237">
    <property type="entry name" value="GPCRRHODOPSN"/>
</dbReference>
<evidence type="ECO:0000256" key="1">
    <source>
        <dbReference type="ARBA" id="ARBA00004141"/>
    </source>
</evidence>
<keyword evidence="9" id="KW-0732">Signal</keyword>
<keyword evidence="11" id="KW-1185">Reference proteome</keyword>
<dbReference type="GO" id="GO:0004930">
    <property type="term" value="F:G protein-coupled receptor activity"/>
    <property type="evidence" value="ECO:0007669"/>
    <property type="project" value="UniProtKB-KW"/>
</dbReference>
<gene>
    <name evidence="12" type="primary">LOC110974062</name>
</gene>
<evidence type="ECO:0000256" key="9">
    <source>
        <dbReference type="SAM" id="SignalP"/>
    </source>
</evidence>
<name>A0A8B7XJV9_ACAPL</name>
<dbReference type="SUPFAM" id="SSF81321">
    <property type="entry name" value="Family A G protein-coupled receptor-like"/>
    <property type="match status" value="1"/>
</dbReference>
<keyword evidence="6" id="KW-0675">Receptor</keyword>
<feature type="signal peptide" evidence="9">
    <location>
        <begin position="1"/>
        <end position="21"/>
    </location>
</feature>
<dbReference type="InterPro" id="IPR017452">
    <property type="entry name" value="GPCR_Rhodpsn_7TM"/>
</dbReference>
<evidence type="ECO:0000313" key="11">
    <source>
        <dbReference type="Proteomes" id="UP000694845"/>
    </source>
</evidence>
<dbReference type="OMA" id="ENCAGEM"/>
<evidence type="ECO:0000256" key="7">
    <source>
        <dbReference type="ARBA" id="ARBA00023224"/>
    </source>
</evidence>
<sequence>MSVAACVNALFWAIMPVFGWANYDEIGTSGCSVDWRRGDASYISYLFILFTFCFVLPVVTMVLCFGRTHAVIVKRQQVHDATNLSDLSPVNADWASQKQVTQLGVALIIIFLLTWSPFAIICLWGALGNPSDVPIWLATLAPFAAKCSPVLNPLMFLVFIKKFREYAQVVLCCRTHVETIELTPSTAQDTPTEGEL</sequence>
<dbReference type="Gene3D" id="1.20.1070.10">
    <property type="entry name" value="Rhodopsin 7-helix transmembrane proteins"/>
    <property type="match status" value="1"/>
</dbReference>
<keyword evidence="2 8" id="KW-0812">Transmembrane</keyword>